<feature type="transmembrane region" description="Helical" evidence="2">
    <location>
        <begin position="7"/>
        <end position="31"/>
    </location>
</feature>
<feature type="compositionally biased region" description="Polar residues" evidence="1">
    <location>
        <begin position="332"/>
        <end position="342"/>
    </location>
</feature>
<protein>
    <submittedName>
        <fullName evidence="4 5">Uncharacterized protein LOC106079017 isoform X1</fullName>
    </submittedName>
</protein>
<keyword evidence="3" id="KW-1185">Reference proteome</keyword>
<evidence type="ECO:0000313" key="4">
    <source>
        <dbReference type="RefSeq" id="XP_055876607.1"/>
    </source>
</evidence>
<dbReference type="Proteomes" id="UP001165740">
    <property type="component" value="Chromosome 2"/>
</dbReference>
<dbReference type="GeneID" id="106079017"/>
<keyword evidence="2" id="KW-0812">Transmembrane</keyword>
<name>A0A9W2ZNR8_BIOGL</name>
<dbReference type="PROSITE" id="PS51257">
    <property type="entry name" value="PROKAR_LIPOPROTEIN"/>
    <property type="match status" value="1"/>
</dbReference>
<evidence type="ECO:0000313" key="5">
    <source>
        <dbReference type="RefSeq" id="XP_055876608.1"/>
    </source>
</evidence>
<organism evidence="3 5">
    <name type="scientific">Biomphalaria glabrata</name>
    <name type="common">Bloodfluke planorb</name>
    <name type="synonym">Freshwater snail</name>
    <dbReference type="NCBI Taxonomy" id="6526"/>
    <lineage>
        <taxon>Eukaryota</taxon>
        <taxon>Metazoa</taxon>
        <taxon>Spiralia</taxon>
        <taxon>Lophotrochozoa</taxon>
        <taxon>Mollusca</taxon>
        <taxon>Gastropoda</taxon>
        <taxon>Heterobranchia</taxon>
        <taxon>Euthyneura</taxon>
        <taxon>Panpulmonata</taxon>
        <taxon>Hygrophila</taxon>
        <taxon>Lymnaeoidea</taxon>
        <taxon>Planorbidae</taxon>
        <taxon>Biomphalaria</taxon>
    </lineage>
</organism>
<keyword evidence="2" id="KW-1133">Transmembrane helix</keyword>
<feature type="region of interest" description="Disordered" evidence="1">
    <location>
        <begin position="332"/>
        <end position="351"/>
    </location>
</feature>
<feature type="compositionally biased region" description="Polar residues" evidence="1">
    <location>
        <begin position="309"/>
        <end position="318"/>
    </location>
</feature>
<evidence type="ECO:0000313" key="3">
    <source>
        <dbReference type="Proteomes" id="UP001165740"/>
    </source>
</evidence>
<sequence length="560" mass="62192">MALEREAVGLIATSCVLIFLLLVACILASYVCYRRLENNKLTKLPRYGPGDVSAWASGVSRSTVTDVDADFNYSNRIHAYQPKFLIYPKESYQWERKYKRRRSSKYQDSITQIVQDGRTVSVINISNTEQGTTIRKSSGNDEIVAGHKVSKPSGQYVYGHASRHKREPPPEHVIHETDGKVVRSYVIEEDVDVANGHHNDRDLEVSVEDNKFLYRVPPVTQGFVDQPEIVRSHTIKQQVTLGEGGKLVIADSQEVDLNESSGFVVSSQKGPQVIYGHYSTGQDDRPSRVHAVHSSPLTDAGHPSRFSAHGQSPTSTSLHRVNAAVPQIIISHSSETQASGSDQSDDEEYDRKRRENYKVIKKHSAHKIPDMIIKKVIESDTHLDPETKDTVTQLEQRIGSGHDHRESISEIQRRLSNFSNYTDSVHILDTPARPSAVTFGEVTHIQDAQYMGGENSDEDAMWLRDETSSAKAAYAAISSDFDVTIVPSTTKKETYTSPDGTTTEVVTKTTTVQRVSHVVEVDYGQPSSSMTTPAGSTFSGISQQIHQFRELTNGGTDFNG</sequence>
<dbReference type="RefSeq" id="XP_055876608.1">
    <property type="nucleotide sequence ID" value="XM_056020633.1"/>
</dbReference>
<accession>A0A9W2ZNR8</accession>
<feature type="region of interest" description="Disordered" evidence="1">
    <location>
        <begin position="277"/>
        <end position="318"/>
    </location>
</feature>
<dbReference type="RefSeq" id="XP_055876607.1">
    <property type="nucleotide sequence ID" value="XM_056020632.1"/>
</dbReference>
<reference evidence="4 5" key="1">
    <citation type="submission" date="2025-04" db="UniProtKB">
        <authorList>
            <consortium name="RefSeq"/>
        </authorList>
    </citation>
    <scope>IDENTIFICATION</scope>
</reference>
<keyword evidence="2" id="KW-0472">Membrane</keyword>
<evidence type="ECO:0000256" key="2">
    <source>
        <dbReference type="SAM" id="Phobius"/>
    </source>
</evidence>
<proteinExistence type="predicted"/>
<dbReference type="OrthoDB" id="6096831at2759"/>
<dbReference type="AlphaFoldDB" id="A0A9W2ZNR8"/>
<evidence type="ECO:0000256" key="1">
    <source>
        <dbReference type="SAM" id="MobiDB-lite"/>
    </source>
</evidence>
<gene>
    <name evidence="4 5" type="primary">LOC106079017</name>
</gene>